<reference evidence="1" key="1">
    <citation type="submission" date="2014-09" db="EMBL/GenBank/DDBJ databases">
        <authorList>
            <person name="Magalhaes I.L.F."/>
            <person name="Oliveira U."/>
            <person name="Santos F.R."/>
            <person name="Vidigal T.H.D.A."/>
            <person name="Brescovit A.D."/>
            <person name="Santos A.J."/>
        </authorList>
    </citation>
    <scope>NUCLEOTIDE SEQUENCE</scope>
    <source>
        <tissue evidence="1">Shoot tissue taken approximately 20 cm above the soil surface</tissue>
    </source>
</reference>
<accession>A0A0A9F8J7</accession>
<reference evidence="1" key="2">
    <citation type="journal article" date="2015" name="Data Brief">
        <title>Shoot transcriptome of the giant reed, Arundo donax.</title>
        <authorList>
            <person name="Barrero R.A."/>
            <person name="Guerrero F.D."/>
            <person name="Moolhuijzen P."/>
            <person name="Goolsby J.A."/>
            <person name="Tidwell J."/>
            <person name="Bellgard S.E."/>
            <person name="Bellgard M.I."/>
        </authorList>
    </citation>
    <scope>NUCLEOTIDE SEQUENCE</scope>
    <source>
        <tissue evidence="1">Shoot tissue taken approximately 20 cm above the soil surface</tissue>
    </source>
</reference>
<proteinExistence type="predicted"/>
<organism evidence="1">
    <name type="scientific">Arundo donax</name>
    <name type="common">Giant reed</name>
    <name type="synonym">Donax arundinaceus</name>
    <dbReference type="NCBI Taxonomy" id="35708"/>
    <lineage>
        <taxon>Eukaryota</taxon>
        <taxon>Viridiplantae</taxon>
        <taxon>Streptophyta</taxon>
        <taxon>Embryophyta</taxon>
        <taxon>Tracheophyta</taxon>
        <taxon>Spermatophyta</taxon>
        <taxon>Magnoliopsida</taxon>
        <taxon>Liliopsida</taxon>
        <taxon>Poales</taxon>
        <taxon>Poaceae</taxon>
        <taxon>PACMAD clade</taxon>
        <taxon>Arundinoideae</taxon>
        <taxon>Arundineae</taxon>
        <taxon>Arundo</taxon>
    </lineage>
</organism>
<sequence length="31" mass="3622">MVNFCAANALKRLVNRDVKYCFVIDIENSFK</sequence>
<name>A0A0A9F8J7_ARUDO</name>
<evidence type="ECO:0000313" key="1">
    <source>
        <dbReference type="EMBL" id="JAE08627.1"/>
    </source>
</evidence>
<dbReference type="AlphaFoldDB" id="A0A0A9F8J7"/>
<dbReference type="EMBL" id="GBRH01189269">
    <property type="protein sequence ID" value="JAE08627.1"/>
    <property type="molecule type" value="Transcribed_RNA"/>
</dbReference>
<protein>
    <submittedName>
        <fullName evidence="1">Uncharacterized protein</fullName>
    </submittedName>
</protein>